<dbReference type="InterPro" id="IPR005107">
    <property type="entry name" value="CO_DH_flav_C"/>
</dbReference>
<dbReference type="InterPro" id="IPR002346">
    <property type="entry name" value="Mopterin_DH_FAD-bd"/>
</dbReference>
<dbReference type="Pfam" id="PF00941">
    <property type="entry name" value="FAD_binding_5"/>
    <property type="match status" value="1"/>
</dbReference>
<evidence type="ECO:0000259" key="4">
    <source>
        <dbReference type="PROSITE" id="PS51387"/>
    </source>
</evidence>
<name>A0A537JHT7_9BACT</name>
<dbReference type="Gene3D" id="3.30.390.50">
    <property type="entry name" value="CO dehydrogenase flavoprotein, C-terminal domain"/>
    <property type="match status" value="1"/>
</dbReference>
<sequence length="293" mass="30367">MPAVPFEYHAPATLEEAIALLREHGDEAKPLAGGQSLVPLLTLRLARPAVLVDLNHLEELRAVRREGDALWIGALVRHRALERGEGALRACPLLQDAAALIGNVRVRALGTIGGSLAHADPAAELPAVVQALDGTVALRGPQGERQVPAGDFFVGALTTALGPAEVIVGVRLPVLGPGVGYAVEEFSRRAGDFAVVAAVAVVELRSPGEIARVRVALAGVGSTPRRLPGVEAALAGQRPDAETLRRAAGGAAGEVDPDGDAHASASYRRHLARVLTARALERAAAMAARRKTA</sequence>
<dbReference type="InterPro" id="IPR016166">
    <property type="entry name" value="FAD-bd_PCMH"/>
</dbReference>
<dbReference type="AlphaFoldDB" id="A0A537JHT7"/>
<dbReference type="InterPro" id="IPR051312">
    <property type="entry name" value="Diverse_Substr_Oxidored"/>
</dbReference>
<dbReference type="Gene3D" id="3.30.43.10">
    <property type="entry name" value="Uridine Diphospho-n-acetylenolpyruvylglucosamine Reductase, domain 2"/>
    <property type="match status" value="1"/>
</dbReference>
<dbReference type="PROSITE" id="PS51387">
    <property type="entry name" value="FAD_PCMH"/>
    <property type="match status" value="1"/>
</dbReference>
<evidence type="ECO:0000256" key="2">
    <source>
        <dbReference type="ARBA" id="ARBA00022827"/>
    </source>
</evidence>
<dbReference type="Gene3D" id="3.30.465.10">
    <property type="match status" value="1"/>
</dbReference>
<dbReference type="GO" id="GO:0016491">
    <property type="term" value="F:oxidoreductase activity"/>
    <property type="evidence" value="ECO:0007669"/>
    <property type="project" value="UniProtKB-KW"/>
</dbReference>
<dbReference type="PANTHER" id="PTHR42659">
    <property type="entry name" value="XANTHINE DEHYDROGENASE SUBUNIT C-RELATED"/>
    <property type="match status" value="1"/>
</dbReference>
<dbReference type="InterPro" id="IPR016169">
    <property type="entry name" value="FAD-bd_PCMH_sub2"/>
</dbReference>
<protein>
    <submittedName>
        <fullName evidence="5">Xanthine dehydrogenase family protein subunit M</fullName>
    </submittedName>
</protein>
<dbReference type="Proteomes" id="UP000320048">
    <property type="component" value="Unassembled WGS sequence"/>
</dbReference>
<dbReference type="EMBL" id="VBAO01000095">
    <property type="protein sequence ID" value="TMI83040.1"/>
    <property type="molecule type" value="Genomic_DNA"/>
</dbReference>
<proteinExistence type="predicted"/>
<dbReference type="GO" id="GO:0071949">
    <property type="term" value="F:FAD binding"/>
    <property type="evidence" value="ECO:0007669"/>
    <property type="project" value="InterPro"/>
</dbReference>
<dbReference type="InterPro" id="IPR036683">
    <property type="entry name" value="CO_DH_flav_C_dom_sf"/>
</dbReference>
<keyword evidence="3" id="KW-0560">Oxidoreductase</keyword>
<comment type="caution">
    <text evidence="5">The sequence shown here is derived from an EMBL/GenBank/DDBJ whole genome shotgun (WGS) entry which is preliminary data.</text>
</comment>
<reference evidence="5 6" key="1">
    <citation type="journal article" date="2019" name="Nat. Microbiol.">
        <title>Mediterranean grassland soil C-N compound turnover is dependent on rainfall and depth, and is mediated by genomically divergent microorganisms.</title>
        <authorList>
            <person name="Diamond S."/>
            <person name="Andeer P.F."/>
            <person name="Li Z."/>
            <person name="Crits-Christoph A."/>
            <person name="Burstein D."/>
            <person name="Anantharaman K."/>
            <person name="Lane K.R."/>
            <person name="Thomas B.C."/>
            <person name="Pan C."/>
            <person name="Northen T.R."/>
            <person name="Banfield J.F."/>
        </authorList>
    </citation>
    <scope>NUCLEOTIDE SEQUENCE [LARGE SCALE GENOMIC DNA]</scope>
    <source>
        <strain evidence="5">NP_7</strain>
    </source>
</reference>
<gene>
    <name evidence="5" type="ORF">E6H04_03655</name>
</gene>
<evidence type="ECO:0000256" key="3">
    <source>
        <dbReference type="ARBA" id="ARBA00023002"/>
    </source>
</evidence>
<dbReference type="SUPFAM" id="SSF56176">
    <property type="entry name" value="FAD-binding/transporter-associated domain-like"/>
    <property type="match status" value="1"/>
</dbReference>
<dbReference type="InterPro" id="IPR016167">
    <property type="entry name" value="FAD-bd_PCMH_sub1"/>
</dbReference>
<evidence type="ECO:0000313" key="6">
    <source>
        <dbReference type="Proteomes" id="UP000320048"/>
    </source>
</evidence>
<dbReference type="SUPFAM" id="SSF55447">
    <property type="entry name" value="CO dehydrogenase flavoprotein C-terminal domain-like"/>
    <property type="match status" value="1"/>
</dbReference>
<accession>A0A537JHT7</accession>
<evidence type="ECO:0000313" key="5">
    <source>
        <dbReference type="EMBL" id="TMI83040.1"/>
    </source>
</evidence>
<dbReference type="PANTHER" id="PTHR42659:SF2">
    <property type="entry name" value="XANTHINE DEHYDROGENASE SUBUNIT C-RELATED"/>
    <property type="match status" value="1"/>
</dbReference>
<evidence type="ECO:0000256" key="1">
    <source>
        <dbReference type="ARBA" id="ARBA00022630"/>
    </source>
</evidence>
<dbReference type="SMART" id="SM01092">
    <property type="entry name" value="CO_deh_flav_C"/>
    <property type="match status" value="1"/>
</dbReference>
<organism evidence="5 6">
    <name type="scientific">Candidatus Segetimicrobium genomatis</name>
    <dbReference type="NCBI Taxonomy" id="2569760"/>
    <lineage>
        <taxon>Bacteria</taxon>
        <taxon>Bacillati</taxon>
        <taxon>Candidatus Sysuimicrobiota</taxon>
        <taxon>Candidatus Sysuimicrobiia</taxon>
        <taxon>Candidatus Sysuimicrobiales</taxon>
        <taxon>Candidatus Segetimicrobiaceae</taxon>
        <taxon>Candidatus Segetimicrobium</taxon>
    </lineage>
</organism>
<dbReference type="Pfam" id="PF03450">
    <property type="entry name" value="CO_deh_flav_C"/>
    <property type="match status" value="1"/>
</dbReference>
<keyword evidence="2" id="KW-0274">FAD</keyword>
<dbReference type="InterPro" id="IPR036318">
    <property type="entry name" value="FAD-bd_PCMH-like_sf"/>
</dbReference>
<feature type="domain" description="FAD-binding PCMH-type" evidence="4">
    <location>
        <begin position="1"/>
        <end position="177"/>
    </location>
</feature>
<keyword evidence="1" id="KW-0285">Flavoprotein</keyword>